<feature type="compositionally biased region" description="Basic and acidic residues" evidence="2">
    <location>
        <begin position="55"/>
        <end position="64"/>
    </location>
</feature>
<evidence type="ECO:0000256" key="2">
    <source>
        <dbReference type="SAM" id="MobiDB-lite"/>
    </source>
</evidence>
<sequence length="921" mass="101355">MATMTEINFAELIDLSLGTPEVVNYKGLRVLLAAIVSKLGVSTVNLELNEGDKKEINDVRDAQSKQHGTRPSTGMGTGTGRSETSNIITDKDINRSQSISITDPSRDDSVPGTKVIQDIEQKMSKIEVQLSALNALPSNQSLMSRSGSSDDGGKKTPVSDMWQLMQCQKKAAANEDGVSKLMSMVEDIMGELSQTNQKVQDNTSNLSDLQDKHTNLGKDIEKINENNKTVETRLSSLEASSGQQSKIDDLNKLIDELRNQLAMLPSVDDIVTWPGFEAALKGAYKEPVDQLDSGMQTSPMDHSRVQTMPLTNAFAQTSTPSPPPSRPVSSRSMRSVSTTSAHPTQELQRVLRELGELTGKHYSLEDRVKILEDLVSKKADMSEVEALLSKVSVPGDLVNKLAELEEGLNHLRDSKAKDSEGLEKLQDALFQLQAEVDKLNTSYVHLVDEHNVKQKHIDALYTFVDRLQENKADKEHVIMEIDVKADKHALDNKVSRSHFDGAVDELSRNLNDVMDKLSGHKTAWDSAVGGLKLDIDNKLDRMELDPLKSYLDNRIKTVSSKYVKKEVETGEDAAGFRKPLQKFHCISCDRPLDMSPQAPIASLPESKGLPSNRTGRPYTTFELEQIRAAQKNIRPDKNVQHYERALFRQELARRRRHDILAYLVHYDRGAIPHRHTLEVLGPQGQAKQGTNMPPVTVRNLQDLPSYGYKIVDSGNYQDVPDYFVASRSCGGSHTMTFPHRRITRVAQTTNSMVTTTEDITPVVNGRVEADIQGQDGHIYKARLDTGHMTERLPTLTQPKMTTGMRAKSPRVSSARGRRSLPPSRQAPEPLDNNPLQSNAISVPPHSSSGSRPPNRPTSARPGSGGNKPPSSSSGGRGSPVTAPANTEVDQGLPPPPTTPRDAQPEPITVPIPPLDPTPDQS</sequence>
<feature type="compositionally biased region" description="Pro residues" evidence="2">
    <location>
        <begin position="907"/>
        <end position="921"/>
    </location>
</feature>
<evidence type="ECO:0000259" key="3">
    <source>
        <dbReference type="Pfam" id="PF16043"/>
    </source>
</evidence>
<dbReference type="Pfam" id="PF16043">
    <property type="entry name" value="DUF4795"/>
    <property type="match status" value="1"/>
</dbReference>
<dbReference type="InterPro" id="IPR032013">
    <property type="entry name" value="DUF4795"/>
</dbReference>
<name>A0A7M7NRA1_STRPU</name>
<keyword evidence="1" id="KW-0175">Coiled coil</keyword>
<proteinExistence type="predicted"/>
<feature type="region of interest" description="Disordered" evidence="2">
    <location>
        <begin position="55"/>
        <end position="89"/>
    </location>
</feature>
<dbReference type="InParanoid" id="A0A7M7NRA1"/>
<dbReference type="OMA" id="HTADEHM"/>
<evidence type="ECO:0000256" key="1">
    <source>
        <dbReference type="SAM" id="Coils"/>
    </source>
</evidence>
<reference evidence="4" key="2">
    <citation type="submission" date="2021-01" db="UniProtKB">
        <authorList>
            <consortium name="EnsemblMetazoa"/>
        </authorList>
    </citation>
    <scope>IDENTIFICATION</scope>
</reference>
<dbReference type="EnsemblMetazoa" id="XM_030984642">
    <property type="protein sequence ID" value="XP_030840502"/>
    <property type="gene ID" value="LOC755388"/>
</dbReference>
<organism evidence="4 5">
    <name type="scientific">Strongylocentrotus purpuratus</name>
    <name type="common">Purple sea urchin</name>
    <dbReference type="NCBI Taxonomy" id="7668"/>
    <lineage>
        <taxon>Eukaryota</taxon>
        <taxon>Metazoa</taxon>
        <taxon>Echinodermata</taxon>
        <taxon>Eleutherozoa</taxon>
        <taxon>Echinozoa</taxon>
        <taxon>Echinoidea</taxon>
        <taxon>Euechinoidea</taxon>
        <taxon>Echinacea</taxon>
        <taxon>Camarodonta</taxon>
        <taxon>Echinidea</taxon>
        <taxon>Strongylocentrotidae</taxon>
        <taxon>Strongylocentrotus</taxon>
    </lineage>
</organism>
<dbReference type="PANTHER" id="PTHR47080:SF2">
    <property type="entry name" value="GLUTAMINE-RICH PROTEIN 2"/>
    <property type="match status" value="1"/>
</dbReference>
<dbReference type="OrthoDB" id="5981048at2759"/>
<accession>A0A7M7NRA1</accession>
<dbReference type="AlphaFoldDB" id="A0A7M7NRA1"/>
<dbReference type="RefSeq" id="XP_030840502.1">
    <property type="nucleotide sequence ID" value="XM_030984642.1"/>
</dbReference>
<dbReference type="KEGG" id="spu:755388"/>
<feature type="compositionally biased region" description="Polar residues" evidence="2">
    <location>
        <begin position="65"/>
        <end position="88"/>
    </location>
</feature>
<dbReference type="Proteomes" id="UP000007110">
    <property type="component" value="Unassembled WGS sequence"/>
</dbReference>
<keyword evidence="5" id="KW-1185">Reference proteome</keyword>
<evidence type="ECO:0000313" key="5">
    <source>
        <dbReference type="Proteomes" id="UP000007110"/>
    </source>
</evidence>
<reference evidence="5" key="1">
    <citation type="submission" date="2015-02" db="EMBL/GenBank/DDBJ databases">
        <title>Genome sequencing for Strongylocentrotus purpuratus.</title>
        <authorList>
            <person name="Murali S."/>
            <person name="Liu Y."/>
            <person name="Vee V."/>
            <person name="English A."/>
            <person name="Wang M."/>
            <person name="Skinner E."/>
            <person name="Han Y."/>
            <person name="Muzny D.M."/>
            <person name="Worley K.C."/>
            <person name="Gibbs R.A."/>
        </authorList>
    </citation>
    <scope>NUCLEOTIDE SEQUENCE</scope>
</reference>
<feature type="domain" description="DUF4795" evidence="3">
    <location>
        <begin position="415"/>
        <end position="618"/>
    </location>
</feature>
<feature type="compositionally biased region" description="Low complexity" evidence="2">
    <location>
        <begin position="327"/>
        <end position="340"/>
    </location>
</feature>
<dbReference type="Gene3D" id="1.10.287.1490">
    <property type="match status" value="1"/>
</dbReference>
<evidence type="ECO:0000313" key="4">
    <source>
        <dbReference type="EnsemblMetazoa" id="XP_030840502"/>
    </source>
</evidence>
<protein>
    <recommendedName>
        <fullName evidence="3">DUF4795 domain-containing protein</fullName>
    </recommendedName>
</protein>
<feature type="region of interest" description="Disordered" evidence="2">
    <location>
        <begin position="314"/>
        <end position="345"/>
    </location>
</feature>
<feature type="compositionally biased region" description="Polar residues" evidence="2">
    <location>
        <begin position="833"/>
        <end position="851"/>
    </location>
</feature>
<feature type="region of interest" description="Disordered" evidence="2">
    <location>
        <begin position="782"/>
        <end position="921"/>
    </location>
</feature>
<dbReference type="PANTHER" id="PTHR47080">
    <property type="entry name" value="CHROMOSOME 16 OPEN READING FRAME 96"/>
    <property type="match status" value="1"/>
</dbReference>
<dbReference type="GeneID" id="755388"/>
<feature type="coiled-coil region" evidence="1">
    <location>
        <begin position="192"/>
        <end position="260"/>
    </location>
</feature>